<keyword evidence="2" id="KW-1185">Reference proteome</keyword>
<dbReference type="RefSeq" id="YP_009305423.1">
    <property type="nucleotide sequence ID" value="NC_031339.1"/>
</dbReference>
<evidence type="ECO:0000313" key="1">
    <source>
        <dbReference type="EMBL" id="AOT35733.1"/>
    </source>
</evidence>
<evidence type="ECO:0000313" key="2">
    <source>
        <dbReference type="Proteomes" id="UP000204575"/>
    </source>
</evidence>
<proteinExistence type="predicted"/>
<reference evidence="1 2" key="1">
    <citation type="journal article" date="2016" name="Arch. Virol.">
        <title>Analysis of the complete genome sequence of Euphorbia ringspot virus, an atypical member of the genus Potyvirus.</title>
        <authorList>
            <person name="Knierim D."/>
            <person name="Menzel W."/>
            <person name="Winter S."/>
        </authorList>
    </citation>
    <scope>NUCLEOTIDE SEQUENCE [LARGE SCALE GENOMIC DNA]</scope>
    <source>
        <strain evidence="1">PV-0902</strain>
    </source>
</reference>
<dbReference type="Proteomes" id="UP000204575">
    <property type="component" value="Segment"/>
</dbReference>
<organism evidence="1 2">
    <name type="scientific">Euphorbia ringspot virus</name>
    <dbReference type="NCBI Taxonomy" id="291286"/>
    <lineage>
        <taxon>Viruses</taxon>
        <taxon>Riboviria</taxon>
        <taxon>Orthornavirae</taxon>
        <taxon>Pisuviricota</taxon>
        <taxon>Stelpaviricetes</taxon>
        <taxon>Patatavirales</taxon>
        <taxon>Potyviridae</taxon>
        <taxon>Potyvirus</taxon>
        <taxon>Potyvirus euphorbiae</taxon>
    </lineage>
</organism>
<protein>
    <submittedName>
        <fullName evidence="1">PIPO</fullName>
    </submittedName>
</protein>
<dbReference type="EMBL" id="KX355613">
    <property type="protein sequence ID" value="AOT35733.1"/>
    <property type="molecule type" value="Genomic_RNA"/>
</dbReference>
<accession>A0A1D8FFZ0</accession>
<dbReference type="KEGG" id="vg:29295150"/>
<dbReference type="GeneID" id="29295150"/>
<sequence precursor="true">ISMFMGRAKCVGKVVINKGLIKGMAFISKIFRRKYAQRYRENMQIIVHRVFGQVQEQGLQQIQQDKREDHKSHAHTCRQICMLPD</sequence>
<name>A0A1D8FFZ0_9POTV</name>
<feature type="non-terminal residue" evidence="1">
    <location>
        <position position="1"/>
    </location>
</feature>